<comment type="function">
    <text evidence="3 5">One of the primary rRNA binding proteins, it binds directly to 16S rRNA where it helps nucleate assembly of the platform of the 30S subunit by binding and bridging several RNA helices of the 16S rRNA.</text>
</comment>
<evidence type="ECO:0000313" key="6">
    <source>
        <dbReference type="EMBL" id="QIQ09961.1"/>
    </source>
</evidence>
<dbReference type="GO" id="GO:0006412">
    <property type="term" value="P:translation"/>
    <property type="evidence" value="ECO:0007669"/>
    <property type="project" value="UniProtKB-UniRule"/>
</dbReference>
<comment type="similarity">
    <text evidence="3 4">Belongs to the universal ribosomal protein uS15 family.</text>
</comment>
<dbReference type="PROSITE" id="PS00362">
    <property type="entry name" value="RIBOSOMAL_S15"/>
    <property type="match status" value="1"/>
</dbReference>
<dbReference type="GO" id="GO:0003735">
    <property type="term" value="F:structural constituent of ribosome"/>
    <property type="evidence" value="ECO:0007669"/>
    <property type="project" value="InterPro"/>
</dbReference>
<dbReference type="InterPro" id="IPR000589">
    <property type="entry name" value="Ribosomal_uS15"/>
</dbReference>
<name>A0A6G9HGY6_9MOLU</name>
<gene>
    <name evidence="3 6" type="primary">rpsO</name>
    <name evidence="6" type="ORF">PlMoll_1240</name>
</gene>
<dbReference type="InterPro" id="IPR005290">
    <property type="entry name" value="Ribosomal_uS15_bac-type"/>
</dbReference>
<keyword evidence="1 3" id="KW-0689">Ribosomal protein</keyword>
<dbReference type="HAMAP" id="MF_01343_B">
    <property type="entry name" value="Ribosomal_uS15_B"/>
    <property type="match status" value="1"/>
</dbReference>
<accession>A0A6G9HGY6</accession>
<dbReference type="GO" id="GO:0022627">
    <property type="term" value="C:cytosolic small ribosomal subunit"/>
    <property type="evidence" value="ECO:0007669"/>
    <property type="project" value="TreeGrafter"/>
</dbReference>
<keyword evidence="3 5" id="KW-0699">rRNA-binding</keyword>
<dbReference type="Pfam" id="PF00312">
    <property type="entry name" value="Ribosomal_S15"/>
    <property type="match status" value="1"/>
</dbReference>
<evidence type="ECO:0000256" key="2">
    <source>
        <dbReference type="ARBA" id="ARBA00023274"/>
    </source>
</evidence>
<evidence type="ECO:0000256" key="5">
    <source>
        <dbReference type="RuleBase" id="RU004524"/>
    </source>
</evidence>
<dbReference type="PANTHER" id="PTHR23321">
    <property type="entry name" value="RIBOSOMAL PROTEIN S15, BACTERIAL AND ORGANELLAR"/>
    <property type="match status" value="1"/>
</dbReference>
<organism evidence="6">
    <name type="scientific">uncultured Mycoplasmataceae bacterium</name>
    <dbReference type="NCBI Taxonomy" id="300027"/>
    <lineage>
        <taxon>Bacteria</taxon>
        <taxon>Bacillati</taxon>
        <taxon>Mycoplasmatota</taxon>
        <taxon>Mollicutes</taxon>
        <taxon>Mycoplasmataceae</taxon>
        <taxon>environmental samples</taxon>
    </lineage>
</organism>
<keyword evidence="2 3" id="KW-0687">Ribonucleoprotein</keyword>
<dbReference type="SUPFAM" id="SSF47060">
    <property type="entry name" value="S15/NS1 RNA-binding domain"/>
    <property type="match status" value="1"/>
</dbReference>
<comment type="function">
    <text evidence="3">Forms an intersubunit bridge (bridge B4) with the 23S rRNA of the 50S subunit in the ribosome.</text>
</comment>
<comment type="subunit">
    <text evidence="3">Part of the 30S ribosomal subunit. Forms a bridge to the 50S subunit in the 70S ribosome, contacting the 23S rRNA.</text>
</comment>
<dbReference type="AlphaFoldDB" id="A0A6G9HGY6"/>
<reference evidence="6" key="1">
    <citation type="journal article" date="2020" name="J. ISSAAS">
        <title>Lactobacilli and other gastrointestinal microbiota of Peromyscus leucopus, reservoir host for agents of Lyme disease and other zoonoses in North America.</title>
        <authorList>
            <person name="Milovic A."/>
            <person name="Bassam K."/>
            <person name="Shao H."/>
            <person name="Chatzistamou I."/>
            <person name="Tufts D.M."/>
            <person name="Diuk-Wasser M."/>
            <person name="Barbour A.G."/>
        </authorList>
    </citation>
    <scope>NUCLEOTIDE SEQUENCE</scope>
    <source>
        <strain evidence="6">LL85</strain>
    </source>
</reference>
<sequence>MAVTTKAKKEAIKKFGGSELNTGSVQTQVALLTLEINELTKHLVKNPKDNSSKRGLFQKVSKRKSLLRYLENKDIEAYRKLVKELNLRN</sequence>
<protein>
    <recommendedName>
        <fullName evidence="3">Small ribosomal subunit protein uS15</fullName>
    </recommendedName>
</protein>
<dbReference type="GO" id="GO:0019843">
    <property type="term" value="F:rRNA binding"/>
    <property type="evidence" value="ECO:0007669"/>
    <property type="project" value="UniProtKB-UniRule"/>
</dbReference>
<evidence type="ECO:0000256" key="1">
    <source>
        <dbReference type="ARBA" id="ARBA00022980"/>
    </source>
</evidence>
<dbReference type="Gene3D" id="6.10.250.3130">
    <property type="match status" value="1"/>
</dbReference>
<dbReference type="NCBIfam" id="TIGR00952">
    <property type="entry name" value="S15_bact"/>
    <property type="match status" value="1"/>
</dbReference>
<dbReference type="CDD" id="cd00353">
    <property type="entry name" value="Ribosomal_S15p_S13e"/>
    <property type="match status" value="1"/>
</dbReference>
<proteinExistence type="inferred from homology"/>
<dbReference type="InterPro" id="IPR009068">
    <property type="entry name" value="uS15_NS1_RNA-bd_sf"/>
</dbReference>
<dbReference type="Gene3D" id="1.10.287.10">
    <property type="entry name" value="S15/NS1, RNA-binding"/>
    <property type="match status" value="1"/>
</dbReference>
<dbReference type="PANTHER" id="PTHR23321:SF26">
    <property type="entry name" value="SMALL RIBOSOMAL SUBUNIT PROTEIN US15M"/>
    <property type="match status" value="1"/>
</dbReference>
<evidence type="ECO:0000256" key="4">
    <source>
        <dbReference type="RuleBase" id="RU003919"/>
    </source>
</evidence>
<dbReference type="SMART" id="SM01387">
    <property type="entry name" value="Ribosomal_S15"/>
    <property type="match status" value="1"/>
</dbReference>
<dbReference type="EMBL" id="MN991199">
    <property type="protein sequence ID" value="QIQ09961.1"/>
    <property type="molecule type" value="Genomic_DNA"/>
</dbReference>
<evidence type="ECO:0000256" key="3">
    <source>
        <dbReference type="HAMAP-Rule" id="MF_01343"/>
    </source>
</evidence>
<keyword evidence="3 5" id="KW-0694">RNA-binding</keyword>